<proteinExistence type="predicted"/>
<sequence length="122" mass="14113">MADPFAPLCAIWYTAFDCSQLPTHTLVTYRDQLDFMPSDQWRVRVRDGLAVAIEALSYPSDECIKMVQGLPCCRRWMIWLQWRFGATFISFTDGRDYEESANDHPAVHGLHRGYFGMHSFTA</sequence>
<evidence type="ECO:0000313" key="2">
    <source>
        <dbReference type="Proteomes" id="UP001060085"/>
    </source>
</evidence>
<reference evidence="2" key="1">
    <citation type="journal article" date="2023" name="Nat. Plants">
        <title>Single-cell RNA sequencing provides a high-resolution roadmap for understanding the multicellular compartmentation of specialized metabolism.</title>
        <authorList>
            <person name="Sun S."/>
            <person name="Shen X."/>
            <person name="Li Y."/>
            <person name="Li Y."/>
            <person name="Wang S."/>
            <person name="Li R."/>
            <person name="Zhang H."/>
            <person name="Shen G."/>
            <person name="Guo B."/>
            <person name="Wei J."/>
            <person name="Xu J."/>
            <person name="St-Pierre B."/>
            <person name="Chen S."/>
            <person name="Sun C."/>
        </authorList>
    </citation>
    <scope>NUCLEOTIDE SEQUENCE [LARGE SCALE GENOMIC DNA]</scope>
</reference>
<organism evidence="1 2">
    <name type="scientific">Catharanthus roseus</name>
    <name type="common">Madagascar periwinkle</name>
    <name type="synonym">Vinca rosea</name>
    <dbReference type="NCBI Taxonomy" id="4058"/>
    <lineage>
        <taxon>Eukaryota</taxon>
        <taxon>Viridiplantae</taxon>
        <taxon>Streptophyta</taxon>
        <taxon>Embryophyta</taxon>
        <taxon>Tracheophyta</taxon>
        <taxon>Spermatophyta</taxon>
        <taxon>Magnoliopsida</taxon>
        <taxon>eudicotyledons</taxon>
        <taxon>Gunneridae</taxon>
        <taxon>Pentapetalae</taxon>
        <taxon>asterids</taxon>
        <taxon>lamiids</taxon>
        <taxon>Gentianales</taxon>
        <taxon>Apocynaceae</taxon>
        <taxon>Rauvolfioideae</taxon>
        <taxon>Vinceae</taxon>
        <taxon>Catharanthinae</taxon>
        <taxon>Catharanthus</taxon>
    </lineage>
</organism>
<dbReference type="Proteomes" id="UP001060085">
    <property type="component" value="Linkage Group LG08"/>
</dbReference>
<evidence type="ECO:0000313" key="1">
    <source>
        <dbReference type="EMBL" id="KAI5650788.1"/>
    </source>
</evidence>
<name>A0ACB9ZTN4_CATRO</name>
<gene>
    <name evidence="1" type="ORF">M9H77_36793</name>
</gene>
<comment type="caution">
    <text evidence="1">The sequence shown here is derived from an EMBL/GenBank/DDBJ whole genome shotgun (WGS) entry which is preliminary data.</text>
</comment>
<protein>
    <submittedName>
        <fullName evidence="1">Uncharacterized protein</fullName>
    </submittedName>
</protein>
<accession>A0ACB9ZTN4</accession>
<dbReference type="EMBL" id="CM044708">
    <property type="protein sequence ID" value="KAI5650788.1"/>
    <property type="molecule type" value="Genomic_DNA"/>
</dbReference>
<keyword evidence="2" id="KW-1185">Reference proteome</keyword>